<organism evidence="1 2">
    <name type="scientific">Roridomyces roridus</name>
    <dbReference type="NCBI Taxonomy" id="1738132"/>
    <lineage>
        <taxon>Eukaryota</taxon>
        <taxon>Fungi</taxon>
        <taxon>Dikarya</taxon>
        <taxon>Basidiomycota</taxon>
        <taxon>Agaricomycotina</taxon>
        <taxon>Agaricomycetes</taxon>
        <taxon>Agaricomycetidae</taxon>
        <taxon>Agaricales</taxon>
        <taxon>Marasmiineae</taxon>
        <taxon>Mycenaceae</taxon>
        <taxon>Roridomyces</taxon>
    </lineage>
</organism>
<dbReference type="Proteomes" id="UP001221142">
    <property type="component" value="Unassembled WGS sequence"/>
</dbReference>
<gene>
    <name evidence="1" type="ORF">FB45DRAFT_951768</name>
</gene>
<proteinExistence type="predicted"/>
<evidence type="ECO:0000313" key="1">
    <source>
        <dbReference type="EMBL" id="KAJ7605891.1"/>
    </source>
</evidence>
<sequence length="333" mass="37713">MTSSVSLTNLAQETWDEIVDHMSSSGTTDMTDLKSIALTHRRFLARVQSHLFNTIHIPVLRLKAEARAKRLLHLMTSSAHLIRHVRALYIFCQEAAAEVPLHHLSQVPWSHLNQLALAPVPTFSGGSCLASMTFLLKIPSLRTLYFLTGQWDAVHIHNIFSRCTSSITRVSFAYCHIRRESAYPAKPLASLKPTQIDVFSSPSMVDALLELDLSSVTELRCNSFDSPRFNCALWEAIHTWTTSILPSSLPSLKSTPSRLFQISPVSWRASPPGTASLQSISSHFPFRETQLWKTWSRCYSRRLWQHFGMSVYGRIPGVSSRRLHRCFRRGGRL</sequence>
<protein>
    <submittedName>
        <fullName evidence="1">Uncharacterized protein</fullName>
    </submittedName>
</protein>
<evidence type="ECO:0000313" key="2">
    <source>
        <dbReference type="Proteomes" id="UP001221142"/>
    </source>
</evidence>
<keyword evidence="2" id="KW-1185">Reference proteome</keyword>
<name>A0AAD7F9Q7_9AGAR</name>
<accession>A0AAD7F9Q7</accession>
<comment type="caution">
    <text evidence="1">The sequence shown here is derived from an EMBL/GenBank/DDBJ whole genome shotgun (WGS) entry which is preliminary data.</text>
</comment>
<dbReference type="EMBL" id="JARKIF010000066">
    <property type="protein sequence ID" value="KAJ7605891.1"/>
    <property type="molecule type" value="Genomic_DNA"/>
</dbReference>
<reference evidence="1" key="1">
    <citation type="submission" date="2023-03" db="EMBL/GenBank/DDBJ databases">
        <title>Massive genome expansion in bonnet fungi (Mycena s.s.) driven by repeated elements and novel gene families across ecological guilds.</title>
        <authorList>
            <consortium name="Lawrence Berkeley National Laboratory"/>
            <person name="Harder C.B."/>
            <person name="Miyauchi S."/>
            <person name="Viragh M."/>
            <person name="Kuo A."/>
            <person name="Thoen E."/>
            <person name="Andreopoulos B."/>
            <person name="Lu D."/>
            <person name="Skrede I."/>
            <person name="Drula E."/>
            <person name="Henrissat B."/>
            <person name="Morin E."/>
            <person name="Kohler A."/>
            <person name="Barry K."/>
            <person name="LaButti K."/>
            <person name="Morin E."/>
            <person name="Salamov A."/>
            <person name="Lipzen A."/>
            <person name="Mereny Z."/>
            <person name="Hegedus B."/>
            <person name="Baldrian P."/>
            <person name="Stursova M."/>
            <person name="Weitz H."/>
            <person name="Taylor A."/>
            <person name="Grigoriev I.V."/>
            <person name="Nagy L.G."/>
            <person name="Martin F."/>
            <person name="Kauserud H."/>
        </authorList>
    </citation>
    <scope>NUCLEOTIDE SEQUENCE</scope>
    <source>
        <strain evidence="1">9284</strain>
    </source>
</reference>
<dbReference type="AlphaFoldDB" id="A0AAD7F9Q7"/>